<feature type="domain" description="PKD" evidence="2">
    <location>
        <begin position="1801"/>
        <end position="1889"/>
    </location>
</feature>
<dbReference type="Pfam" id="PF13385">
    <property type="entry name" value="Laminin_G_3"/>
    <property type="match status" value="1"/>
</dbReference>
<feature type="chain" id="PRO_5036863009" description="PKD domain-containing protein" evidence="1">
    <location>
        <begin position="35"/>
        <end position="2063"/>
    </location>
</feature>
<reference evidence="3" key="1">
    <citation type="submission" date="2021-06" db="EMBL/GenBank/DDBJ databases">
        <authorList>
            <person name="Criscuolo A."/>
        </authorList>
    </citation>
    <scope>NUCLEOTIDE SEQUENCE</scope>
    <source>
        <strain evidence="3">CIP111803</strain>
    </source>
</reference>
<keyword evidence="1" id="KW-0732">Signal</keyword>
<dbReference type="Pfam" id="PF18911">
    <property type="entry name" value="PKD_4"/>
    <property type="match status" value="8"/>
</dbReference>
<dbReference type="GO" id="GO:0031410">
    <property type="term" value="C:cytoplasmic vesicle"/>
    <property type="evidence" value="ECO:0007669"/>
    <property type="project" value="TreeGrafter"/>
</dbReference>
<gene>
    <name evidence="3" type="ORF">LEUCIP111803_00981</name>
</gene>
<dbReference type="EMBL" id="CAJVAP010000009">
    <property type="protein sequence ID" value="CAG7607018.1"/>
    <property type="molecule type" value="Genomic_DNA"/>
</dbReference>
<proteinExistence type="predicted"/>
<evidence type="ECO:0000259" key="2">
    <source>
        <dbReference type="PROSITE" id="PS50093"/>
    </source>
</evidence>
<dbReference type="PANTHER" id="PTHR46182">
    <property type="entry name" value="FI19480P1"/>
    <property type="match status" value="1"/>
</dbReference>
<name>A0A916NND2_9MICO</name>
<protein>
    <recommendedName>
        <fullName evidence="2">PKD domain-containing protein</fullName>
    </recommendedName>
</protein>
<dbReference type="PROSITE" id="PS51318">
    <property type="entry name" value="TAT"/>
    <property type="match status" value="1"/>
</dbReference>
<feature type="domain" description="PKD" evidence="2">
    <location>
        <begin position="1360"/>
        <end position="1451"/>
    </location>
</feature>
<organism evidence="3 4">
    <name type="scientific">Leucobacter soli</name>
    <dbReference type="NCBI Taxonomy" id="2812850"/>
    <lineage>
        <taxon>Bacteria</taxon>
        <taxon>Bacillati</taxon>
        <taxon>Actinomycetota</taxon>
        <taxon>Actinomycetes</taxon>
        <taxon>Micrococcales</taxon>
        <taxon>Microbacteriaceae</taxon>
        <taxon>Leucobacter</taxon>
    </lineage>
</organism>
<dbReference type="CDD" id="cd00146">
    <property type="entry name" value="PKD"/>
    <property type="match status" value="8"/>
</dbReference>
<dbReference type="InterPro" id="IPR029865">
    <property type="entry name" value="KIAA0319-like"/>
</dbReference>
<keyword evidence="4" id="KW-1185">Reference proteome</keyword>
<dbReference type="PROSITE" id="PS50093">
    <property type="entry name" value="PKD"/>
    <property type="match status" value="8"/>
</dbReference>
<evidence type="ECO:0000256" key="1">
    <source>
        <dbReference type="SAM" id="SignalP"/>
    </source>
</evidence>
<evidence type="ECO:0000313" key="4">
    <source>
        <dbReference type="Proteomes" id="UP000693892"/>
    </source>
</evidence>
<comment type="caution">
    <text evidence="3">The sequence shown here is derived from an EMBL/GenBank/DDBJ whole genome shotgun (WGS) entry which is preliminary data.</text>
</comment>
<dbReference type="PANTHER" id="PTHR46182:SF2">
    <property type="entry name" value="FI19480P1"/>
    <property type="match status" value="1"/>
</dbReference>
<dbReference type="InterPro" id="IPR000601">
    <property type="entry name" value="PKD_dom"/>
</dbReference>
<dbReference type="SMART" id="SM00089">
    <property type="entry name" value="PKD"/>
    <property type="match status" value="8"/>
</dbReference>
<feature type="domain" description="PKD" evidence="2">
    <location>
        <begin position="1098"/>
        <end position="1173"/>
    </location>
</feature>
<feature type="domain" description="PKD" evidence="2">
    <location>
        <begin position="1188"/>
        <end position="1272"/>
    </location>
</feature>
<dbReference type="Proteomes" id="UP000693892">
    <property type="component" value="Unassembled WGS sequence"/>
</dbReference>
<feature type="domain" description="PKD" evidence="2">
    <location>
        <begin position="1534"/>
        <end position="1615"/>
    </location>
</feature>
<dbReference type="RefSeq" id="WP_218114610.1">
    <property type="nucleotide sequence ID" value="NZ_CAJVAP010000009.1"/>
</dbReference>
<feature type="domain" description="PKD" evidence="2">
    <location>
        <begin position="1453"/>
        <end position="1532"/>
    </location>
</feature>
<feature type="signal peptide" evidence="1">
    <location>
        <begin position="1"/>
        <end position="34"/>
    </location>
</feature>
<feature type="domain" description="PKD" evidence="2">
    <location>
        <begin position="1284"/>
        <end position="1355"/>
    </location>
</feature>
<dbReference type="NCBIfam" id="NF040941">
    <property type="entry name" value="GGGWT_bact"/>
    <property type="match status" value="1"/>
</dbReference>
<dbReference type="GO" id="GO:0016020">
    <property type="term" value="C:membrane"/>
    <property type="evidence" value="ECO:0007669"/>
    <property type="project" value="TreeGrafter"/>
</dbReference>
<dbReference type="InterPro" id="IPR006311">
    <property type="entry name" value="TAT_signal"/>
</dbReference>
<feature type="domain" description="PKD" evidence="2">
    <location>
        <begin position="789"/>
        <end position="867"/>
    </location>
</feature>
<evidence type="ECO:0000313" key="3">
    <source>
        <dbReference type="EMBL" id="CAG7607018.1"/>
    </source>
</evidence>
<dbReference type="InterPro" id="IPR022409">
    <property type="entry name" value="PKD/Chitinase_dom"/>
</dbReference>
<sequence>MSMRHSGIRRLLAIATAFTVALALPFPTEPAAQAAEPPVAQTLADDFPWLDPDRFTGLTSDTAAASCWEIKQFHPSSPSGVYWLLTPSMDAPAQFWCDQVTDGGGWVKVGQGRQGWEYNAVGRGNPSTLLTGTPAADSITTQLPTATVDQLLDGKSVTELADGVRVRRALNTAGSSWQEVRFRTNKPSGWFWTFGAGWPLTNWRVGTSTGNGSTSSSFGSGTSTLRVDTSIGTNHSYTWGFSYGNGVTGTTAAGSYLWTPTNGQGGARPFAEVYVRPEVSNGEAAYPRIPNSGTPVKELEAVPSSGALSNPWGVTGIAGAVQREGDVEVQDMVAIGNTMFVGGNFRYAQQSESGAGQVSQPFLAAFNATTGQFVTSFRPTLNEAVLALAATPNGNLAVGGKFTSVNGTAVTGFAVLNPSTGALVGSRPTITSNSTPGSIRVETITVSGDSLYLGGAFTNTTGPTGPSRYTRNVARIDANTMMPVVDWRPEVNGTVLDSDLAPDGSKVYFSGFFSRVGTDDATSVAALPVATPAALDPVPWNPTWSSTGMFYQRSIVRHGDRIYVGGSEHSMFAFDASTYERLTTHITNPKGDFQTLLAAGDFLYGGSHSNWFIYEGATLWPSVGTAWSRADTMGWMNAWRMDGRSSSVSTFSPVMNSRLGSGGWASAAAPDGTIWTGGDFTRARLSNGSSGWTGAFVRFGLSDSTAPNTPVNLRTTAVTSTTVSLAWGAPSGGLGGGAYQVLRDNRVIATTTSTSITVPLDGERRYFVRAADSTGNVSASSPVLTVPGGNQAPVADIRHTVSGLDVAFDGTGSTDDGSIAAYYWSFGDGATATGAEAAHTYFAGGTYAIRLTVVDNDGIATTAAYTLDLPQPRPADAYGGLIFDDHPLTFWRLDETSGTLAADSATGTRMGTYQQGVTKNVAGIPASKAAASFDGSNDVVVANDIMQGPNTFSVEVWFNTTTNRGGKLIGFGNAASGTSTSYDRHIYMQNDGKLVFGVYSGAEFKITSPGSYNNGQWHHAVGTISPNGMRFYVDGVLMGTHTQAIAEDYAGYWRVGGDTTWGSTSAYLNGRLDEAAVYDYPLDADQVRDHYQAGLELPNQAPIANFSHTADHLTVSFDGSASIDLDGTIERIEWDFGDGSDTVEGALVTHEYAAAGSYTVTLTVTDDDGEATALQRVIDVLAPPNQAPTAAFSYDVDSLDVDFDASASFDADGDIESWEWTFGDGSSGSGETVSHHYAAAGDFTVQLTVTDDDGDTATATQSVTVEEPPNQAPLVQFDFTAEFLAVDFDGTATTDPDGSIASVSWDFDDGSPVVSGGQAALTQQHTFAQGGTYAVTLTVTDDDGASATATRSVTVAPEPPNAPPVASFSYTAAFLDVTFDGSDSSDADGDVVSWKWDFGDDSDDVERDVPGVEHSYAEAGNYLVTLTVTDDDGAENSVTKTVTVSEEAVNAPPIADFGYTATHLAVELDASASTDTDGSVVSWQWNLGDGTSATGETVPHTYGAAGDYLVTLTVTDDDGASASTARTVTVTAAPNTPPVAAFDFGTNGLQASFDASDSADLEGPIASWAWTFGDGDTGAGETTSHTYDAAGSYVVTLTVTDADGAQAALTKTVTVSEGPAVPTTREVVSVGTSWAYLYGVNAPPSDWAQVGFNPSGWSTGAGPIGYGSTLVATNLNPVANTADRPRAVYFRSTFDVEDASKVVSLDLSAIGDDGVVVYVNGVEVGRNNMRDGEVTYLTYAPLARRVTVAQNDMLTVEVPRNLLVSGTNVIAAETHVNFRATPDVTFWATAALTELSGPAAPNEAPQAVFDYLATNLDVAFDGSGSSDEDGTIASWAWSFGDGSTGSGALASHAYTVAGDYDVTLTVTDDRGGTGTSTQRVTVTAPTGVPTTREVVSVGTSWAYLYGVNAPPSDWAQVGFNPSGWSTGAGPIGYGSTLVATNLNPVANTADRPRAVYFRSTFDVEDASKVVSLDLSAIGDDGVVVYVNGVEVGRNNMRDGEVTYLTYAPLARRVTVAQNDMLTVEVPRNLLVSGTNVIAAETHVNFRATPDVTFWATAALTELQ</sequence>
<accession>A0A916NND2</accession>